<organism evidence="1 2">
    <name type="scientific">Rotaria magnacalcarata</name>
    <dbReference type="NCBI Taxonomy" id="392030"/>
    <lineage>
        <taxon>Eukaryota</taxon>
        <taxon>Metazoa</taxon>
        <taxon>Spiralia</taxon>
        <taxon>Gnathifera</taxon>
        <taxon>Rotifera</taxon>
        <taxon>Eurotatoria</taxon>
        <taxon>Bdelloidea</taxon>
        <taxon>Philodinida</taxon>
        <taxon>Philodinidae</taxon>
        <taxon>Rotaria</taxon>
    </lineage>
</organism>
<reference evidence="1" key="1">
    <citation type="submission" date="2021-02" db="EMBL/GenBank/DDBJ databases">
        <authorList>
            <person name="Nowell W R."/>
        </authorList>
    </citation>
    <scope>NUCLEOTIDE SEQUENCE</scope>
</reference>
<evidence type="ECO:0000313" key="2">
    <source>
        <dbReference type="Proteomes" id="UP000663866"/>
    </source>
</evidence>
<protein>
    <submittedName>
        <fullName evidence="1">Uncharacterized protein</fullName>
    </submittedName>
</protein>
<feature type="non-terminal residue" evidence="1">
    <location>
        <position position="111"/>
    </location>
</feature>
<dbReference type="AlphaFoldDB" id="A0A821CLA2"/>
<sequence length="111" mass="12785">DDDNGTKSNNNPDDLVNEWKIPIWNNCALDDKVNLYSVQHQIYFTFTTMAADNLAAHEVGGFQQSFSSGYICRRCLITYENRLIPLTDVHFVRRAANQHQRVLQSLENNPQ</sequence>
<comment type="caution">
    <text evidence="1">The sequence shown here is derived from an EMBL/GenBank/DDBJ whole genome shotgun (WGS) entry which is preliminary data.</text>
</comment>
<dbReference type="Proteomes" id="UP000663866">
    <property type="component" value="Unassembled WGS sequence"/>
</dbReference>
<keyword evidence="2" id="KW-1185">Reference proteome</keyword>
<evidence type="ECO:0000313" key="1">
    <source>
        <dbReference type="EMBL" id="CAF4608406.1"/>
    </source>
</evidence>
<name>A0A821CLA2_9BILA</name>
<dbReference type="EMBL" id="CAJOBG010074647">
    <property type="protein sequence ID" value="CAF4608406.1"/>
    <property type="molecule type" value="Genomic_DNA"/>
</dbReference>
<feature type="non-terminal residue" evidence="1">
    <location>
        <position position="1"/>
    </location>
</feature>
<gene>
    <name evidence="1" type="ORF">OVN521_LOCUS45452</name>
</gene>
<proteinExistence type="predicted"/>
<accession>A0A821CLA2</accession>